<dbReference type="PANTHER" id="PTHR43024:SF1">
    <property type="entry name" value="UDP-N-ACETYLMURAMOYL-TRIPEPTIDE--D-ALANYL-D-ALANINE LIGASE"/>
    <property type="match status" value="1"/>
</dbReference>
<dbReference type="InterPro" id="IPR036565">
    <property type="entry name" value="Mur-like_cat_sf"/>
</dbReference>
<dbReference type="Pfam" id="PF01225">
    <property type="entry name" value="Mur_ligase"/>
    <property type="match status" value="1"/>
</dbReference>
<evidence type="ECO:0000256" key="2">
    <source>
        <dbReference type="ARBA" id="ARBA00022598"/>
    </source>
</evidence>
<dbReference type="Gene3D" id="3.40.1190.10">
    <property type="entry name" value="Mur-like, catalytic domain"/>
    <property type="match status" value="1"/>
</dbReference>
<comment type="caution">
    <text evidence="10">Lacks conserved residue(s) required for the propagation of feature annotation.</text>
</comment>
<keyword evidence="3 10" id="KW-0132">Cell division</keyword>
<keyword evidence="4 10" id="KW-0547">Nucleotide-binding</keyword>
<evidence type="ECO:0000256" key="3">
    <source>
        <dbReference type="ARBA" id="ARBA00022618"/>
    </source>
</evidence>
<evidence type="ECO:0000256" key="4">
    <source>
        <dbReference type="ARBA" id="ARBA00022741"/>
    </source>
</evidence>
<keyword evidence="7 10" id="KW-0573">Peptidoglycan synthesis</keyword>
<dbReference type="InterPro" id="IPR005863">
    <property type="entry name" value="UDP-N-AcMur_synth"/>
</dbReference>
<dbReference type="InterPro" id="IPR035911">
    <property type="entry name" value="MurE/MurF_N"/>
</dbReference>
<dbReference type="NCBIfam" id="TIGR01143">
    <property type="entry name" value="murF"/>
    <property type="match status" value="1"/>
</dbReference>
<dbReference type="EC" id="6.3.2.10" evidence="10 11"/>
<dbReference type="GO" id="GO:0051301">
    <property type="term" value="P:cell division"/>
    <property type="evidence" value="ECO:0007669"/>
    <property type="project" value="UniProtKB-KW"/>
</dbReference>
<dbReference type="InterPro" id="IPR013221">
    <property type="entry name" value="Mur_ligase_cen"/>
</dbReference>
<dbReference type="PANTHER" id="PTHR43024">
    <property type="entry name" value="UDP-N-ACETYLMURAMOYL-TRIPEPTIDE--D-ALANYL-D-ALANINE LIGASE"/>
    <property type="match status" value="1"/>
</dbReference>
<comment type="function">
    <text evidence="10 11">Involved in cell wall formation. Catalyzes the final step in the synthesis of UDP-N-acetylmuramoyl-pentapeptide, the precursor of murein.</text>
</comment>
<protein>
    <recommendedName>
        <fullName evidence="10 11">UDP-N-acetylmuramoyl-tripeptide--D-alanyl-D-alanine ligase</fullName>
        <ecNumber evidence="10 11">6.3.2.10</ecNumber>
    </recommendedName>
    <alternativeName>
        <fullName evidence="10">D-alanyl-D-alanine-adding enzyme</fullName>
    </alternativeName>
</protein>
<dbReference type="InterPro" id="IPR004101">
    <property type="entry name" value="Mur_ligase_C"/>
</dbReference>
<keyword evidence="2 10" id="KW-0436">Ligase</keyword>
<dbReference type="SUPFAM" id="SSF53623">
    <property type="entry name" value="MurD-like peptide ligases, catalytic domain"/>
    <property type="match status" value="1"/>
</dbReference>
<comment type="caution">
    <text evidence="15">The sequence shown here is derived from an EMBL/GenBank/DDBJ whole genome shotgun (WGS) entry which is preliminary data.</text>
</comment>
<evidence type="ECO:0000256" key="5">
    <source>
        <dbReference type="ARBA" id="ARBA00022840"/>
    </source>
</evidence>
<evidence type="ECO:0000256" key="7">
    <source>
        <dbReference type="ARBA" id="ARBA00022984"/>
    </source>
</evidence>
<dbReference type="InterPro" id="IPR051046">
    <property type="entry name" value="MurCDEF_CellWall_CoF430Synth"/>
</dbReference>
<dbReference type="SUPFAM" id="SSF53244">
    <property type="entry name" value="MurD-like peptide ligases, peptide-binding domain"/>
    <property type="match status" value="1"/>
</dbReference>
<evidence type="ECO:0000259" key="12">
    <source>
        <dbReference type="Pfam" id="PF01225"/>
    </source>
</evidence>
<dbReference type="AlphaFoldDB" id="A0A931HAA8"/>
<dbReference type="Pfam" id="PF08245">
    <property type="entry name" value="Mur_ligase_M"/>
    <property type="match status" value="1"/>
</dbReference>
<evidence type="ECO:0000256" key="1">
    <source>
        <dbReference type="ARBA" id="ARBA00022490"/>
    </source>
</evidence>
<evidence type="ECO:0000259" key="13">
    <source>
        <dbReference type="Pfam" id="PF02875"/>
    </source>
</evidence>
<comment type="similarity">
    <text evidence="10">Belongs to the MurCDEF family. MurF subfamily.</text>
</comment>
<keyword evidence="8 10" id="KW-0131">Cell cycle</keyword>
<accession>A0A931HAA8</accession>
<feature type="domain" description="Mur ligase central" evidence="14">
    <location>
        <begin position="121"/>
        <end position="313"/>
    </location>
</feature>
<evidence type="ECO:0000256" key="8">
    <source>
        <dbReference type="ARBA" id="ARBA00023306"/>
    </source>
</evidence>
<dbReference type="GO" id="GO:0005524">
    <property type="term" value="F:ATP binding"/>
    <property type="evidence" value="ECO:0007669"/>
    <property type="project" value="UniProtKB-UniRule"/>
</dbReference>
<keyword evidence="6 10" id="KW-0133">Cell shape</keyword>
<sequence>MATAARILEWPVEEAEDTSGALWDAVSLARAMKGTANADFTVTEVEIDSRDVQPGDLFFALKGEAMDGHRFVAMAYEKGAAACVVDRPVDGPHVLVRDTSEALEKLGAASRARARGPVIGVTGSVGKTGVKEMIFAALERATRGDAHRSVKSYNNHVGVPLSLARMPARARYGVFEMGMNHEGEIAALTRQVRPNVAVITTIAPAHIENLGSIEAIADAKAEIFQGIERGGTAVIPADSPHFERLRKAALRCGAHVVSFGRAPHAGVRLLDCVDAIGGGSLVTVDMGERRVCYTVAAPGEHQVTNSLAVMAAVRAVGGDLGAAGVALAEMGGLAGRGARIEIDVEGGEPDAQGCRRALLIDESYNANPASMRATLAQLGRTSARRRIAVLGAMKELGTHGPGYHAALAEPIREAGVDFVILVGEEMAPLAAELEKARTAENAQELGKSGSDPLGKFIPFAHCPNLREVADRLHAFGLERDDAILVKGSNSVGLAALVSALSKQEG</sequence>
<comment type="subcellular location">
    <subcellularLocation>
        <location evidence="10 11">Cytoplasm</location>
    </subcellularLocation>
</comment>
<evidence type="ECO:0000313" key="16">
    <source>
        <dbReference type="Proteomes" id="UP000617634"/>
    </source>
</evidence>
<keyword evidence="9 10" id="KW-0961">Cell wall biogenesis/degradation</keyword>
<comment type="pathway">
    <text evidence="10 11">Cell wall biogenesis; peptidoglycan biosynthesis.</text>
</comment>
<dbReference type="Proteomes" id="UP000617634">
    <property type="component" value="Unassembled WGS sequence"/>
</dbReference>
<evidence type="ECO:0000256" key="6">
    <source>
        <dbReference type="ARBA" id="ARBA00022960"/>
    </source>
</evidence>
<evidence type="ECO:0000256" key="9">
    <source>
        <dbReference type="ARBA" id="ARBA00023316"/>
    </source>
</evidence>
<reference evidence="15" key="1">
    <citation type="submission" date="2020-11" db="EMBL/GenBank/DDBJ databases">
        <title>Novosphingobium aureum sp. nov., a marine bacterium isolated from sediment of a salt flat.</title>
        <authorList>
            <person name="Yoo Y."/>
            <person name="Kim J.-J."/>
        </authorList>
    </citation>
    <scope>NUCLEOTIDE SEQUENCE</scope>
    <source>
        <strain evidence="15">YJ-S2-02</strain>
    </source>
</reference>
<gene>
    <name evidence="10" type="primary">murF</name>
    <name evidence="15" type="ORF">I5E68_04840</name>
</gene>
<dbReference type="HAMAP" id="MF_02019">
    <property type="entry name" value="MurF"/>
    <property type="match status" value="1"/>
</dbReference>
<dbReference type="EMBL" id="JADZGI010000001">
    <property type="protein sequence ID" value="MBH0112280.1"/>
    <property type="molecule type" value="Genomic_DNA"/>
</dbReference>
<dbReference type="Pfam" id="PF02875">
    <property type="entry name" value="Mur_ligase_C"/>
    <property type="match status" value="1"/>
</dbReference>
<comment type="catalytic activity">
    <reaction evidence="10 11">
        <text>D-alanyl-D-alanine + UDP-N-acetyl-alpha-D-muramoyl-L-alanyl-gamma-D-glutamyl-meso-2,6-diaminopimelate + ATP = UDP-N-acetyl-alpha-D-muramoyl-L-alanyl-gamma-D-glutamyl-meso-2,6-diaminopimeloyl-D-alanyl-D-alanine + ADP + phosphate + H(+)</text>
        <dbReference type="Rhea" id="RHEA:28374"/>
        <dbReference type="ChEBI" id="CHEBI:15378"/>
        <dbReference type="ChEBI" id="CHEBI:30616"/>
        <dbReference type="ChEBI" id="CHEBI:43474"/>
        <dbReference type="ChEBI" id="CHEBI:57822"/>
        <dbReference type="ChEBI" id="CHEBI:61386"/>
        <dbReference type="ChEBI" id="CHEBI:83905"/>
        <dbReference type="ChEBI" id="CHEBI:456216"/>
        <dbReference type="EC" id="6.3.2.10"/>
    </reaction>
</comment>
<evidence type="ECO:0000313" key="15">
    <source>
        <dbReference type="EMBL" id="MBH0112280.1"/>
    </source>
</evidence>
<dbReference type="SUPFAM" id="SSF63418">
    <property type="entry name" value="MurE/MurF N-terminal domain"/>
    <property type="match status" value="1"/>
</dbReference>
<dbReference type="GO" id="GO:0071555">
    <property type="term" value="P:cell wall organization"/>
    <property type="evidence" value="ECO:0007669"/>
    <property type="project" value="UniProtKB-KW"/>
</dbReference>
<keyword evidence="5 10" id="KW-0067">ATP-binding</keyword>
<dbReference type="GO" id="GO:0009252">
    <property type="term" value="P:peptidoglycan biosynthetic process"/>
    <property type="evidence" value="ECO:0007669"/>
    <property type="project" value="UniProtKB-UniRule"/>
</dbReference>
<dbReference type="RefSeq" id="WP_197161311.1">
    <property type="nucleotide sequence ID" value="NZ_JADZGI010000001.1"/>
</dbReference>
<keyword evidence="16" id="KW-1185">Reference proteome</keyword>
<feature type="domain" description="Mur ligase N-terminal catalytic" evidence="12">
    <location>
        <begin position="42"/>
        <end position="89"/>
    </location>
</feature>
<organism evidence="15 16">
    <name type="scientific">Novosphingobium aureum</name>
    <dbReference type="NCBI Taxonomy" id="2792964"/>
    <lineage>
        <taxon>Bacteria</taxon>
        <taxon>Pseudomonadati</taxon>
        <taxon>Pseudomonadota</taxon>
        <taxon>Alphaproteobacteria</taxon>
        <taxon>Sphingomonadales</taxon>
        <taxon>Sphingomonadaceae</taxon>
        <taxon>Novosphingobium</taxon>
    </lineage>
</organism>
<name>A0A931HAA8_9SPHN</name>
<proteinExistence type="inferred from homology"/>
<dbReference type="Gene3D" id="3.40.1390.10">
    <property type="entry name" value="MurE/MurF, N-terminal domain"/>
    <property type="match status" value="1"/>
</dbReference>
<dbReference type="Gene3D" id="3.90.190.20">
    <property type="entry name" value="Mur ligase, C-terminal domain"/>
    <property type="match status" value="1"/>
</dbReference>
<dbReference type="GO" id="GO:0008360">
    <property type="term" value="P:regulation of cell shape"/>
    <property type="evidence" value="ECO:0007669"/>
    <property type="project" value="UniProtKB-KW"/>
</dbReference>
<dbReference type="GO" id="GO:0005737">
    <property type="term" value="C:cytoplasm"/>
    <property type="evidence" value="ECO:0007669"/>
    <property type="project" value="UniProtKB-SubCell"/>
</dbReference>
<dbReference type="InterPro" id="IPR000713">
    <property type="entry name" value="Mur_ligase_N"/>
</dbReference>
<feature type="domain" description="Mur ligase C-terminal" evidence="13">
    <location>
        <begin position="359"/>
        <end position="488"/>
    </location>
</feature>
<evidence type="ECO:0000256" key="10">
    <source>
        <dbReference type="HAMAP-Rule" id="MF_02019"/>
    </source>
</evidence>
<dbReference type="InterPro" id="IPR036615">
    <property type="entry name" value="Mur_ligase_C_dom_sf"/>
</dbReference>
<keyword evidence="1 10" id="KW-0963">Cytoplasm</keyword>
<dbReference type="GO" id="GO:0047480">
    <property type="term" value="F:UDP-N-acetylmuramoyl-tripeptide-D-alanyl-D-alanine ligase activity"/>
    <property type="evidence" value="ECO:0007669"/>
    <property type="project" value="UniProtKB-UniRule"/>
</dbReference>
<evidence type="ECO:0000256" key="11">
    <source>
        <dbReference type="RuleBase" id="RU004136"/>
    </source>
</evidence>
<evidence type="ECO:0000259" key="14">
    <source>
        <dbReference type="Pfam" id="PF08245"/>
    </source>
</evidence>